<dbReference type="PROSITE" id="PS51257">
    <property type="entry name" value="PROKAR_LIPOPROTEIN"/>
    <property type="match status" value="1"/>
</dbReference>
<dbReference type="EMBL" id="JAHQIW010006799">
    <property type="protein sequence ID" value="KAJ1370546.1"/>
    <property type="molecule type" value="Genomic_DNA"/>
</dbReference>
<keyword evidence="1" id="KW-0732">Signal</keyword>
<dbReference type="AlphaFoldDB" id="A0AAD5R6R6"/>
<evidence type="ECO:0008006" key="4">
    <source>
        <dbReference type="Google" id="ProtNLM"/>
    </source>
</evidence>
<evidence type="ECO:0000313" key="3">
    <source>
        <dbReference type="Proteomes" id="UP001196413"/>
    </source>
</evidence>
<gene>
    <name evidence="2" type="ORF">KIN20_032289</name>
</gene>
<feature type="chain" id="PRO_5041900763" description="Flagellar protein FliL" evidence="1">
    <location>
        <begin position="23"/>
        <end position="126"/>
    </location>
</feature>
<accession>A0AAD5R6R6</accession>
<dbReference type="Proteomes" id="UP001196413">
    <property type="component" value="Unassembled WGS sequence"/>
</dbReference>
<keyword evidence="3" id="KW-1185">Reference proteome</keyword>
<organism evidence="2 3">
    <name type="scientific">Parelaphostrongylus tenuis</name>
    <name type="common">Meningeal worm</name>
    <dbReference type="NCBI Taxonomy" id="148309"/>
    <lineage>
        <taxon>Eukaryota</taxon>
        <taxon>Metazoa</taxon>
        <taxon>Ecdysozoa</taxon>
        <taxon>Nematoda</taxon>
        <taxon>Chromadorea</taxon>
        <taxon>Rhabditida</taxon>
        <taxon>Rhabditina</taxon>
        <taxon>Rhabditomorpha</taxon>
        <taxon>Strongyloidea</taxon>
        <taxon>Metastrongylidae</taxon>
        <taxon>Parelaphostrongylus</taxon>
    </lineage>
</organism>
<reference evidence="2" key="1">
    <citation type="submission" date="2021-06" db="EMBL/GenBank/DDBJ databases">
        <title>Parelaphostrongylus tenuis whole genome reference sequence.</title>
        <authorList>
            <person name="Garwood T.J."/>
            <person name="Larsen P.A."/>
            <person name="Fountain-Jones N.M."/>
            <person name="Garbe J.R."/>
            <person name="Macchietto M.G."/>
            <person name="Kania S.A."/>
            <person name="Gerhold R.W."/>
            <person name="Richards J.E."/>
            <person name="Wolf T.M."/>
        </authorList>
    </citation>
    <scope>NUCLEOTIDE SEQUENCE</scope>
    <source>
        <strain evidence="2">MNPRO001-30</strain>
        <tissue evidence="2">Meninges</tissue>
    </source>
</reference>
<evidence type="ECO:0000256" key="1">
    <source>
        <dbReference type="SAM" id="SignalP"/>
    </source>
</evidence>
<evidence type="ECO:0000313" key="2">
    <source>
        <dbReference type="EMBL" id="KAJ1370546.1"/>
    </source>
</evidence>
<proteinExistence type="predicted"/>
<sequence>MMRLPGPSLLMISVLFITAVLGCGVMPPGQANTRGFTVSGFSLHVSMVYSESTNVRSRYPGIAGSREAAKAFIERLMMQTVFDILGQQGRSALLPDAAITSILDQLKVRISYEPQECKTLLVSQFK</sequence>
<comment type="caution">
    <text evidence="2">The sequence shown here is derived from an EMBL/GenBank/DDBJ whole genome shotgun (WGS) entry which is preliminary data.</text>
</comment>
<protein>
    <recommendedName>
        <fullName evidence="4">Flagellar protein FliL</fullName>
    </recommendedName>
</protein>
<feature type="signal peptide" evidence="1">
    <location>
        <begin position="1"/>
        <end position="22"/>
    </location>
</feature>
<name>A0AAD5R6R6_PARTN</name>